<proteinExistence type="predicted"/>
<dbReference type="SUPFAM" id="SSF47226">
    <property type="entry name" value="Histidine-containing phosphotransfer domain, HPT domain"/>
    <property type="match status" value="1"/>
</dbReference>
<dbReference type="GO" id="GO:0000160">
    <property type="term" value="P:phosphorelay signal transduction system"/>
    <property type="evidence" value="ECO:0007669"/>
    <property type="project" value="InterPro"/>
</dbReference>
<dbReference type="Gene3D" id="1.20.120.160">
    <property type="entry name" value="HPT domain"/>
    <property type="match status" value="1"/>
</dbReference>
<protein>
    <recommendedName>
        <fullName evidence="3">Hpt domain-containing protein</fullName>
    </recommendedName>
</protein>
<gene>
    <name evidence="1" type="ORF">SAMN05192576_3519</name>
</gene>
<evidence type="ECO:0000313" key="1">
    <source>
        <dbReference type="EMBL" id="SDO16107.1"/>
    </source>
</evidence>
<dbReference type="InterPro" id="IPR036641">
    <property type="entry name" value="HPT_dom_sf"/>
</dbReference>
<dbReference type="RefSeq" id="WP_091026103.1">
    <property type="nucleotide sequence ID" value="NZ_BKAE01000008.1"/>
</dbReference>
<reference evidence="1 2" key="1">
    <citation type="submission" date="2016-10" db="EMBL/GenBank/DDBJ databases">
        <authorList>
            <person name="de Groot N.N."/>
        </authorList>
    </citation>
    <scope>NUCLEOTIDE SEQUENCE [LARGE SCALE GENOMIC DNA]</scope>
    <source>
        <strain evidence="1 2">CGMCC 1.11147</strain>
    </source>
</reference>
<organism evidence="1 2">
    <name type="scientific">Nocardioides szechwanensis</name>
    <dbReference type="NCBI Taxonomy" id="1005944"/>
    <lineage>
        <taxon>Bacteria</taxon>
        <taxon>Bacillati</taxon>
        <taxon>Actinomycetota</taxon>
        <taxon>Actinomycetes</taxon>
        <taxon>Propionibacteriales</taxon>
        <taxon>Nocardioidaceae</taxon>
        <taxon>Nocardioides</taxon>
    </lineage>
</organism>
<dbReference type="EMBL" id="FNIC01000006">
    <property type="protein sequence ID" value="SDO16107.1"/>
    <property type="molecule type" value="Genomic_DNA"/>
</dbReference>
<evidence type="ECO:0008006" key="3">
    <source>
        <dbReference type="Google" id="ProtNLM"/>
    </source>
</evidence>
<dbReference type="AlphaFoldDB" id="A0A1H0HAD6"/>
<keyword evidence="2" id="KW-1185">Reference proteome</keyword>
<dbReference type="OrthoDB" id="3790514at2"/>
<dbReference type="Proteomes" id="UP000199004">
    <property type="component" value="Unassembled WGS sequence"/>
</dbReference>
<name>A0A1H0HAD6_9ACTN</name>
<evidence type="ECO:0000313" key="2">
    <source>
        <dbReference type="Proteomes" id="UP000199004"/>
    </source>
</evidence>
<sequence>MSIFDPRDLDQLAMDIANWPFMVSFAENYRRLLPARVERIVAAMDSGDLDQAMDATLSLRVASSFVGTHELAEMTRYVEGRLRKGDVVGALARARLLADAAERAELALAAYLVEYAGAIRS</sequence>
<accession>A0A1H0HAD6</accession>